<evidence type="ECO:0000313" key="4">
    <source>
        <dbReference type="Proteomes" id="UP001155010"/>
    </source>
</evidence>
<evidence type="ECO:0000259" key="1">
    <source>
        <dbReference type="Pfam" id="PF00534"/>
    </source>
</evidence>
<dbReference type="Gene3D" id="3.40.50.2000">
    <property type="entry name" value="Glycogen Phosphorylase B"/>
    <property type="match status" value="2"/>
</dbReference>
<dbReference type="Pfam" id="PF13439">
    <property type="entry name" value="Glyco_transf_4"/>
    <property type="match status" value="1"/>
</dbReference>
<dbReference type="Proteomes" id="UP001155010">
    <property type="component" value="Unassembled WGS sequence"/>
</dbReference>
<dbReference type="Pfam" id="PF00534">
    <property type="entry name" value="Glycos_transf_1"/>
    <property type="match status" value="1"/>
</dbReference>
<dbReference type="PANTHER" id="PTHR45947">
    <property type="entry name" value="SULFOQUINOVOSYL TRANSFERASE SQD2"/>
    <property type="match status" value="1"/>
</dbReference>
<accession>A0A9X2UBJ6</accession>
<feature type="domain" description="Glycosyltransferase subfamily 4-like N-terminal" evidence="2">
    <location>
        <begin position="20"/>
        <end position="77"/>
    </location>
</feature>
<dbReference type="InterPro" id="IPR001296">
    <property type="entry name" value="Glyco_trans_1"/>
</dbReference>
<dbReference type="CDD" id="cd03801">
    <property type="entry name" value="GT4_PimA-like"/>
    <property type="match status" value="1"/>
</dbReference>
<dbReference type="SUPFAM" id="SSF53756">
    <property type="entry name" value="UDP-Glycosyltransferase/glycogen phosphorylase"/>
    <property type="match status" value="1"/>
</dbReference>
<proteinExistence type="predicted"/>
<protein>
    <submittedName>
        <fullName evidence="3">Glycosyltransferase involved in cell wall biosynthesis</fullName>
    </submittedName>
</protein>
<dbReference type="PANTHER" id="PTHR45947:SF3">
    <property type="entry name" value="SULFOQUINOVOSYL TRANSFERASE SQD2"/>
    <property type="match status" value="1"/>
</dbReference>
<sequence length="273" mass="30666">MINDYNNAISRVPLESRDVLGRKRSIQRPLWRVFEKWALRSCDAVVVNSRFMKKAIGDWYGIAEEKMFLLYKAVDLDAFSFSPPPALELPVEVLFVKHDYRRGGLEELMGALSQLPQDVRLTVAGPADGDEAAIRGLARDCGFNRPLTFAGRVSRSAVRELFTTHDLFCVPSRAEALGVVFLEALASGLPAIGTTAGGIPEVLDRGRAGWMVPPQDEEALRETLDEVIRSPEARKQKVRHGRAHAEKFSVPKMVRCMEEIVRQVLRRRRARAE</sequence>
<gene>
    <name evidence="3" type="ORF">GGP83_003251</name>
</gene>
<dbReference type="InterPro" id="IPR050194">
    <property type="entry name" value="Glycosyltransferase_grp1"/>
</dbReference>
<name>A0A9X2UBJ6_9BACT</name>
<feature type="domain" description="Glycosyl transferase family 1" evidence="1">
    <location>
        <begin position="92"/>
        <end position="242"/>
    </location>
</feature>
<organism evidence="3 4">
    <name type="scientific">Salinibacter ruber</name>
    <dbReference type="NCBI Taxonomy" id="146919"/>
    <lineage>
        <taxon>Bacteria</taxon>
        <taxon>Pseudomonadati</taxon>
        <taxon>Rhodothermota</taxon>
        <taxon>Rhodothermia</taxon>
        <taxon>Rhodothermales</taxon>
        <taxon>Salinibacteraceae</taxon>
        <taxon>Salinibacter</taxon>
    </lineage>
</organism>
<dbReference type="AlphaFoldDB" id="A0A9X2UBJ6"/>
<dbReference type="EMBL" id="JANUBB010000020">
    <property type="protein sequence ID" value="MCS3953276.1"/>
    <property type="molecule type" value="Genomic_DNA"/>
</dbReference>
<evidence type="ECO:0000313" key="3">
    <source>
        <dbReference type="EMBL" id="MCS3953276.1"/>
    </source>
</evidence>
<evidence type="ECO:0000259" key="2">
    <source>
        <dbReference type="Pfam" id="PF13439"/>
    </source>
</evidence>
<comment type="caution">
    <text evidence="3">The sequence shown here is derived from an EMBL/GenBank/DDBJ whole genome shotgun (WGS) entry which is preliminary data.</text>
</comment>
<dbReference type="InterPro" id="IPR028098">
    <property type="entry name" value="Glyco_trans_4-like_N"/>
</dbReference>
<reference evidence="3" key="1">
    <citation type="submission" date="2022-08" db="EMBL/GenBank/DDBJ databases">
        <title>Genomic Encyclopedia of Type Strains, Phase V (KMG-V): Genome sequencing to study the core and pangenomes of soil and plant-associated prokaryotes.</title>
        <authorList>
            <person name="Whitman W."/>
        </authorList>
    </citation>
    <scope>NUCLEOTIDE SEQUENCE</scope>
    <source>
        <strain evidence="3">SP2017</strain>
    </source>
</reference>
<dbReference type="GO" id="GO:0016757">
    <property type="term" value="F:glycosyltransferase activity"/>
    <property type="evidence" value="ECO:0007669"/>
    <property type="project" value="InterPro"/>
</dbReference>